<gene>
    <name evidence="5" type="ORF">IV73_GL000813</name>
</gene>
<evidence type="ECO:0000313" key="6">
    <source>
        <dbReference type="Proteomes" id="UP000051655"/>
    </source>
</evidence>
<dbReference type="SUPFAM" id="SSF52540">
    <property type="entry name" value="P-loop containing nucleoside triphosphate hydrolases"/>
    <property type="match status" value="1"/>
</dbReference>
<evidence type="ECO:0000259" key="4">
    <source>
        <dbReference type="Pfam" id="PF00437"/>
    </source>
</evidence>
<dbReference type="STRING" id="1616.IV73_GL000813"/>
<dbReference type="InterPro" id="IPR047667">
    <property type="entry name" value="ATPase_ComGA"/>
</dbReference>
<keyword evidence="2" id="KW-0547">Nucleotide-binding</keyword>
<dbReference type="NCBIfam" id="NF041000">
    <property type="entry name" value="ATPase_ComGA"/>
    <property type="match status" value="1"/>
</dbReference>
<dbReference type="InterPro" id="IPR027417">
    <property type="entry name" value="P-loop_NTPase"/>
</dbReference>
<dbReference type="Proteomes" id="UP000051655">
    <property type="component" value="Unassembled WGS sequence"/>
</dbReference>
<dbReference type="RefSeq" id="WP_057755137.1">
    <property type="nucleotide sequence ID" value="NZ_JQBP01000003.1"/>
</dbReference>
<name>A0A0R2JCK9_9LACO</name>
<sequence>MIIEKRFNELVAQVLKVQGSDLYILPHAGEYRIAMISQQMLQEITRISIEEGRKLIRYIKYQSGMDLSETRRPQLSRMVYQLGGQKYHCRISGVGNFLNQESLVIRFLYQLTDLNLQWESEKPLQRLMQTLRNTSGMLLLSGKMGAGKTTTLHYLLQDVKRTRLILSIEDPVELADTELLQLQVNEIADMTYPKLLKIALRLHPEILLIGEIRDAKTAQIAIEAAMSGHLVLSTVHARSCLGVWYRMRAFGVNESDLAYALNMVGYQEMVQTVDKGACGRLEVLDGYELQEKLKEKQRA</sequence>
<dbReference type="EMBL" id="JQBP01000003">
    <property type="protein sequence ID" value="KRN75054.1"/>
    <property type="molecule type" value="Genomic_DNA"/>
</dbReference>
<dbReference type="AlphaFoldDB" id="A0A0R2JCK9"/>
<accession>A0A0R2JCK9</accession>
<dbReference type="InterPro" id="IPR001482">
    <property type="entry name" value="T2SS/T4SS_dom"/>
</dbReference>
<dbReference type="PANTHER" id="PTHR30258:SF2">
    <property type="entry name" value="COMG OPERON PROTEIN 1"/>
    <property type="match status" value="1"/>
</dbReference>
<dbReference type="GO" id="GO:0005886">
    <property type="term" value="C:plasma membrane"/>
    <property type="evidence" value="ECO:0007669"/>
    <property type="project" value="TreeGrafter"/>
</dbReference>
<reference evidence="5 6" key="1">
    <citation type="journal article" date="2015" name="Genome Announc.">
        <title>Expanding the biotechnology potential of lactobacilli through comparative genomics of 213 strains and associated genera.</title>
        <authorList>
            <person name="Sun Z."/>
            <person name="Harris H.M."/>
            <person name="McCann A."/>
            <person name="Guo C."/>
            <person name="Argimon S."/>
            <person name="Zhang W."/>
            <person name="Yang X."/>
            <person name="Jeffery I.B."/>
            <person name="Cooney J.C."/>
            <person name="Kagawa T.F."/>
            <person name="Liu W."/>
            <person name="Song Y."/>
            <person name="Salvetti E."/>
            <person name="Wrobel A."/>
            <person name="Rasinkangas P."/>
            <person name="Parkhill J."/>
            <person name="Rea M.C."/>
            <person name="O'Sullivan O."/>
            <person name="Ritari J."/>
            <person name="Douillard F.P."/>
            <person name="Paul Ross R."/>
            <person name="Yang R."/>
            <person name="Briner A.E."/>
            <person name="Felis G.E."/>
            <person name="de Vos W.M."/>
            <person name="Barrangou R."/>
            <person name="Klaenhammer T.R."/>
            <person name="Caufield P.W."/>
            <person name="Cui Y."/>
            <person name="Zhang H."/>
            <person name="O'Toole P.W."/>
        </authorList>
    </citation>
    <scope>NUCLEOTIDE SEQUENCE [LARGE SCALE GENOMIC DNA]</scope>
    <source>
        <strain evidence="5 6">DSM 20593</strain>
    </source>
</reference>
<evidence type="ECO:0000256" key="3">
    <source>
        <dbReference type="ARBA" id="ARBA00022840"/>
    </source>
</evidence>
<dbReference type="PATRIC" id="fig|1616.3.peg.833"/>
<dbReference type="OrthoDB" id="9808272at2"/>
<evidence type="ECO:0000256" key="1">
    <source>
        <dbReference type="ARBA" id="ARBA00006611"/>
    </source>
</evidence>
<dbReference type="Pfam" id="PF00437">
    <property type="entry name" value="T2SSE"/>
    <property type="match status" value="1"/>
</dbReference>
<dbReference type="GO" id="GO:0005524">
    <property type="term" value="F:ATP binding"/>
    <property type="evidence" value="ECO:0007669"/>
    <property type="project" value="UniProtKB-KW"/>
</dbReference>
<evidence type="ECO:0000313" key="5">
    <source>
        <dbReference type="EMBL" id="KRN75054.1"/>
    </source>
</evidence>
<dbReference type="PANTHER" id="PTHR30258">
    <property type="entry name" value="TYPE II SECRETION SYSTEM PROTEIN GSPE-RELATED"/>
    <property type="match status" value="1"/>
</dbReference>
<keyword evidence="3" id="KW-0067">ATP-binding</keyword>
<organism evidence="5 6">
    <name type="scientific">Weissella kandleri</name>
    <dbReference type="NCBI Taxonomy" id="1616"/>
    <lineage>
        <taxon>Bacteria</taxon>
        <taxon>Bacillati</taxon>
        <taxon>Bacillota</taxon>
        <taxon>Bacilli</taxon>
        <taxon>Lactobacillales</taxon>
        <taxon>Lactobacillaceae</taxon>
        <taxon>Weissella</taxon>
    </lineage>
</organism>
<dbReference type="Gene3D" id="3.40.50.300">
    <property type="entry name" value="P-loop containing nucleotide triphosphate hydrolases"/>
    <property type="match status" value="1"/>
</dbReference>
<evidence type="ECO:0000256" key="2">
    <source>
        <dbReference type="ARBA" id="ARBA00022741"/>
    </source>
</evidence>
<dbReference type="GO" id="GO:0016887">
    <property type="term" value="F:ATP hydrolysis activity"/>
    <property type="evidence" value="ECO:0007669"/>
    <property type="project" value="TreeGrafter"/>
</dbReference>
<proteinExistence type="inferred from homology"/>
<keyword evidence="6" id="KW-1185">Reference proteome</keyword>
<dbReference type="Gene3D" id="3.30.450.90">
    <property type="match status" value="1"/>
</dbReference>
<comment type="caution">
    <text evidence="5">The sequence shown here is derived from an EMBL/GenBank/DDBJ whole genome shotgun (WGS) entry which is preliminary data.</text>
</comment>
<protein>
    <recommendedName>
        <fullName evidence="4">Bacterial type II secretion system protein E domain-containing protein</fullName>
    </recommendedName>
</protein>
<feature type="domain" description="Bacterial type II secretion system protein E" evidence="4">
    <location>
        <begin position="2"/>
        <end position="275"/>
    </location>
</feature>
<comment type="similarity">
    <text evidence="1">Belongs to the GSP E family.</text>
</comment>